<sequence length="89" mass="9937">MDLSEFEVGSIYRIKIAAWETPTGDIVPAEEKVRRVLEPANCTNSAFDDGPVPDQVIESWNAFLRVQCPDSGKVHLLHPETIEVAEKVM</sequence>
<gene>
    <name evidence="1" type="ORF">DET61_11615</name>
</gene>
<evidence type="ECO:0000313" key="1">
    <source>
        <dbReference type="EMBL" id="RCW63974.1"/>
    </source>
</evidence>
<name>A0A368XD61_MARNT</name>
<dbReference type="RefSeq" id="WP_114435099.1">
    <property type="nucleotide sequence ID" value="NZ_QPJI01000016.1"/>
</dbReference>
<comment type="caution">
    <text evidence="1">The sequence shown here is derived from an EMBL/GenBank/DDBJ whole genome shotgun (WGS) entry which is preliminary data.</text>
</comment>
<organism evidence="1 2">
    <name type="scientific">Marinobacter nauticus</name>
    <name type="common">Marinobacter hydrocarbonoclasticus</name>
    <name type="synonym">Marinobacter aquaeolei</name>
    <dbReference type="NCBI Taxonomy" id="2743"/>
    <lineage>
        <taxon>Bacteria</taxon>
        <taxon>Pseudomonadati</taxon>
        <taxon>Pseudomonadota</taxon>
        <taxon>Gammaproteobacteria</taxon>
        <taxon>Pseudomonadales</taxon>
        <taxon>Marinobacteraceae</taxon>
        <taxon>Marinobacter</taxon>
    </lineage>
</organism>
<dbReference type="AlphaFoldDB" id="A0A368XD61"/>
<accession>A0A368XD61</accession>
<protein>
    <submittedName>
        <fullName evidence="1">Uncharacterized protein</fullName>
    </submittedName>
</protein>
<reference evidence="1 2" key="1">
    <citation type="submission" date="2018-07" db="EMBL/GenBank/DDBJ databases">
        <title>Freshwater and sediment microbial communities from various areas in North America, analyzing microbe dynamics in response to fracking.</title>
        <authorList>
            <person name="Lamendella R."/>
        </authorList>
    </citation>
    <scope>NUCLEOTIDE SEQUENCE [LARGE SCALE GENOMIC DNA]</scope>
    <source>
        <strain evidence="1 2">105B</strain>
    </source>
</reference>
<proteinExistence type="predicted"/>
<dbReference type="Proteomes" id="UP000253647">
    <property type="component" value="Unassembled WGS sequence"/>
</dbReference>
<evidence type="ECO:0000313" key="2">
    <source>
        <dbReference type="Proteomes" id="UP000253647"/>
    </source>
</evidence>
<dbReference type="EMBL" id="QPJI01000016">
    <property type="protein sequence ID" value="RCW63974.1"/>
    <property type="molecule type" value="Genomic_DNA"/>
</dbReference>